<dbReference type="GO" id="GO:0016757">
    <property type="term" value="F:glycosyltransferase activity"/>
    <property type="evidence" value="ECO:0007669"/>
    <property type="project" value="InterPro"/>
</dbReference>
<comment type="caution">
    <text evidence="3">The sequence shown here is derived from an EMBL/GenBank/DDBJ whole genome shotgun (WGS) entry which is preliminary data.</text>
</comment>
<feature type="domain" description="Glycosyltransferase subfamily 4-like N-terminal" evidence="2">
    <location>
        <begin position="20"/>
        <end position="135"/>
    </location>
</feature>
<keyword evidence="3" id="KW-0808">Transferase</keyword>
<organism evidence="3 4">
    <name type="scientific">Croceibacterium xixiisoli</name>
    <dbReference type="NCBI Taxonomy" id="1476466"/>
    <lineage>
        <taxon>Bacteria</taxon>
        <taxon>Pseudomonadati</taxon>
        <taxon>Pseudomonadota</taxon>
        <taxon>Alphaproteobacteria</taxon>
        <taxon>Sphingomonadales</taxon>
        <taxon>Erythrobacteraceae</taxon>
        <taxon>Croceibacterium</taxon>
    </lineage>
</organism>
<dbReference type="Pfam" id="PF00534">
    <property type="entry name" value="Glycos_transf_1"/>
    <property type="match status" value="1"/>
</dbReference>
<dbReference type="Gene3D" id="3.40.50.2000">
    <property type="entry name" value="Glycogen Phosphorylase B"/>
    <property type="match status" value="2"/>
</dbReference>
<proteinExistence type="predicted"/>
<dbReference type="Proteomes" id="UP000469430">
    <property type="component" value="Unassembled WGS sequence"/>
</dbReference>
<dbReference type="EMBL" id="WTYJ01000001">
    <property type="protein sequence ID" value="MXO99127.1"/>
    <property type="molecule type" value="Genomic_DNA"/>
</dbReference>
<dbReference type="InterPro" id="IPR028098">
    <property type="entry name" value="Glyco_trans_4-like_N"/>
</dbReference>
<evidence type="ECO:0000313" key="4">
    <source>
        <dbReference type="Proteomes" id="UP000469430"/>
    </source>
</evidence>
<dbReference type="PANTHER" id="PTHR45947">
    <property type="entry name" value="SULFOQUINOVOSYL TRANSFERASE SQD2"/>
    <property type="match status" value="1"/>
</dbReference>
<feature type="domain" description="Glycosyl transferase family 1" evidence="1">
    <location>
        <begin position="166"/>
        <end position="308"/>
    </location>
</feature>
<dbReference type="CDD" id="cd03801">
    <property type="entry name" value="GT4_PimA-like"/>
    <property type="match status" value="1"/>
</dbReference>
<dbReference type="PANTHER" id="PTHR45947:SF3">
    <property type="entry name" value="SULFOQUINOVOSYL TRANSFERASE SQD2"/>
    <property type="match status" value="1"/>
</dbReference>
<dbReference type="AlphaFoldDB" id="A0A6I4TWH1"/>
<name>A0A6I4TWH1_9SPHN</name>
<reference evidence="3 4" key="1">
    <citation type="submission" date="2019-12" db="EMBL/GenBank/DDBJ databases">
        <title>Genomic-based taxomic classification of the family Erythrobacteraceae.</title>
        <authorList>
            <person name="Xu L."/>
        </authorList>
    </citation>
    <scope>NUCLEOTIDE SEQUENCE [LARGE SCALE GENOMIC DNA]</scope>
    <source>
        <strain evidence="3 4">S36</strain>
    </source>
</reference>
<dbReference type="Pfam" id="PF13579">
    <property type="entry name" value="Glyco_trans_4_4"/>
    <property type="match status" value="1"/>
</dbReference>
<dbReference type="RefSeq" id="WP_161390704.1">
    <property type="nucleotide sequence ID" value="NZ_JBHSCP010000001.1"/>
</dbReference>
<keyword evidence="4" id="KW-1185">Reference proteome</keyword>
<evidence type="ECO:0000259" key="2">
    <source>
        <dbReference type="Pfam" id="PF13579"/>
    </source>
</evidence>
<evidence type="ECO:0000313" key="3">
    <source>
        <dbReference type="EMBL" id="MXO99127.1"/>
    </source>
</evidence>
<evidence type="ECO:0000259" key="1">
    <source>
        <dbReference type="Pfam" id="PF00534"/>
    </source>
</evidence>
<dbReference type="InterPro" id="IPR001296">
    <property type="entry name" value="Glyco_trans_1"/>
</dbReference>
<dbReference type="OrthoDB" id="8432143at2"/>
<sequence>MRICILGGSPQQWGGLESYCDRAHRALAPFSPVWLPSQTAYMRLSRLKDVGRSLRQLQILQRDGLDVVWLQLSNLPDLVYLLWARLLRLPVIVTPHFGSNSRLQTKPLRRGLIKTLLRQADALGLLFAGQEREIELPAGPKRHVVGTFLPQASLSLTAGSDGAVLTLLHAARFSREKGSFLTVDLCRALADRGIAFSARLVGRADAETMRALADAIADAGLGDRITIIDWLGEEELQSALRQTDVLVHLSLLDAYPLIVLEALAGGAVPIVCPMAGAVSMVDRYGGRVVEGHDPARDAADWLASLSLDDLRAQGRRAAVAVRADYDWAVCAQQVVDIATTVLADLRTPAAPPGD</sequence>
<accession>A0A6I4TWH1</accession>
<protein>
    <submittedName>
        <fullName evidence="3">Glycosyltransferase</fullName>
    </submittedName>
</protein>
<dbReference type="SUPFAM" id="SSF53756">
    <property type="entry name" value="UDP-Glycosyltransferase/glycogen phosphorylase"/>
    <property type="match status" value="1"/>
</dbReference>
<dbReference type="InterPro" id="IPR050194">
    <property type="entry name" value="Glycosyltransferase_grp1"/>
</dbReference>
<gene>
    <name evidence="3" type="ORF">GRI97_09010</name>
</gene>